<protein>
    <submittedName>
        <fullName evidence="2">Uncharacterized protein</fullName>
    </submittedName>
</protein>
<proteinExistence type="predicted"/>
<evidence type="ECO:0000313" key="4">
    <source>
        <dbReference type="Proteomes" id="UP000602510"/>
    </source>
</evidence>
<dbReference type="EMBL" id="WSZM01000082">
    <property type="protein sequence ID" value="KAF4043582.1"/>
    <property type="molecule type" value="Genomic_DNA"/>
</dbReference>
<dbReference type="Proteomes" id="UP000602510">
    <property type="component" value="Unassembled WGS sequence"/>
</dbReference>
<name>A0A833WJZ3_PHYIN</name>
<keyword evidence="4" id="KW-1185">Reference proteome</keyword>
<evidence type="ECO:0000313" key="2">
    <source>
        <dbReference type="EMBL" id="KAF4043582.1"/>
    </source>
</evidence>
<reference evidence="2" key="1">
    <citation type="submission" date="2020-04" db="EMBL/GenBank/DDBJ databases">
        <title>Hybrid Assembly of Korean Phytophthora infestans isolates.</title>
        <authorList>
            <person name="Prokchorchik M."/>
            <person name="Lee Y."/>
            <person name="Seo J."/>
            <person name="Cho J.-H."/>
            <person name="Park Y.-E."/>
            <person name="Jang D.-C."/>
            <person name="Im J.-S."/>
            <person name="Choi J.-G."/>
            <person name="Park H.-J."/>
            <person name="Lee G.-B."/>
            <person name="Lee Y.-G."/>
            <person name="Hong S.-Y."/>
            <person name="Cho K."/>
            <person name="Sohn K.H."/>
        </authorList>
    </citation>
    <scope>NUCLEOTIDE SEQUENCE</scope>
    <source>
        <strain evidence="2">KR_1_A1</strain>
        <strain evidence="3">KR_2_A2</strain>
    </source>
</reference>
<dbReference type="Proteomes" id="UP000704712">
    <property type="component" value="Unassembled WGS sequence"/>
</dbReference>
<organism evidence="2 4">
    <name type="scientific">Phytophthora infestans</name>
    <name type="common">Potato late blight agent</name>
    <name type="synonym">Botrytis infestans</name>
    <dbReference type="NCBI Taxonomy" id="4787"/>
    <lineage>
        <taxon>Eukaryota</taxon>
        <taxon>Sar</taxon>
        <taxon>Stramenopiles</taxon>
        <taxon>Oomycota</taxon>
        <taxon>Peronosporomycetes</taxon>
        <taxon>Peronosporales</taxon>
        <taxon>Peronosporaceae</taxon>
        <taxon>Phytophthora</taxon>
    </lineage>
</organism>
<evidence type="ECO:0000313" key="3">
    <source>
        <dbReference type="EMBL" id="KAF4129764.1"/>
    </source>
</evidence>
<dbReference type="EMBL" id="JAACNO010002929">
    <property type="protein sequence ID" value="KAF4129764.1"/>
    <property type="molecule type" value="Genomic_DNA"/>
</dbReference>
<sequence>MERWFCIIAEKVGGWLEKDDESDDDSAGSTPTAPLQPKIRPRLPILLPPRHYSKLLMRCPPMIHLRREPADGLAPESEPVFIKPAVAGPPKGTAMS</sequence>
<feature type="region of interest" description="Disordered" evidence="1">
    <location>
        <begin position="16"/>
        <end position="40"/>
    </location>
</feature>
<gene>
    <name evidence="2" type="ORF">GN244_ATG04114</name>
    <name evidence="3" type="ORF">GN958_ATG21043</name>
</gene>
<accession>A0A833WJZ3</accession>
<evidence type="ECO:0000256" key="1">
    <source>
        <dbReference type="SAM" id="MobiDB-lite"/>
    </source>
</evidence>
<dbReference type="AlphaFoldDB" id="A0A833WJZ3"/>
<comment type="caution">
    <text evidence="2">The sequence shown here is derived from an EMBL/GenBank/DDBJ whole genome shotgun (WGS) entry which is preliminary data.</text>
</comment>